<evidence type="ECO:0000256" key="1">
    <source>
        <dbReference type="ARBA" id="ARBA00022450"/>
    </source>
</evidence>
<evidence type="ECO:0000313" key="4">
    <source>
        <dbReference type="EMBL" id="MCF2531068.1"/>
    </source>
</evidence>
<comment type="caution">
    <text evidence="4">The sequence shown here is derived from an EMBL/GenBank/DDBJ whole genome shotgun (WGS) entry which is preliminary data.</text>
</comment>
<proteinExistence type="predicted"/>
<evidence type="ECO:0000313" key="5">
    <source>
        <dbReference type="Proteomes" id="UP001165378"/>
    </source>
</evidence>
<dbReference type="AlphaFoldDB" id="A0AA41Q3W1"/>
<keyword evidence="2" id="KW-0597">Phosphoprotein</keyword>
<dbReference type="InterPro" id="IPR006162">
    <property type="entry name" value="Ppantetheine_attach_site"/>
</dbReference>
<accession>A0AA41Q3W1</accession>
<protein>
    <submittedName>
        <fullName evidence="4">Acyl carrier protein</fullName>
    </submittedName>
</protein>
<dbReference type="SUPFAM" id="SSF47336">
    <property type="entry name" value="ACP-like"/>
    <property type="match status" value="1"/>
</dbReference>
<name>A0AA41Q3W1_9ACTN</name>
<evidence type="ECO:0000259" key="3">
    <source>
        <dbReference type="PROSITE" id="PS50075"/>
    </source>
</evidence>
<feature type="domain" description="Carrier" evidence="3">
    <location>
        <begin position="4"/>
        <end position="85"/>
    </location>
</feature>
<dbReference type="InterPro" id="IPR009081">
    <property type="entry name" value="PP-bd_ACP"/>
</dbReference>
<dbReference type="Proteomes" id="UP001165378">
    <property type="component" value="Unassembled WGS sequence"/>
</dbReference>
<sequence length="85" mass="8975">MNGPFGFDDLAALMKSAAGITADPVEMESRPDAEFADFGLDSLGLMAVVGEVEHDHNTPLGPDAERCKTPHEFVSLVNSQITSGV</sequence>
<keyword evidence="5" id="KW-1185">Reference proteome</keyword>
<dbReference type="Pfam" id="PF00550">
    <property type="entry name" value="PP-binding"/>
    <property type="match status" value="1"/>
</dbReference>
<dbReference type="PROSITE" id="PS00012">
    <property type="entry name" value="PHOSPHOPANTETHEINE"/>
    <property type="match status" value="1"/>
</dbReference>
<reference evidence="4" key="1">
    <citation type="submission" date="2022-01" db="EMBL/GenBank/DDBJ databases">
        <title>Genome-Based Taxonomic Classification of the Phylum Actinobacteria.</title>
        <authorList>
            <person name="Gao Y."/>
        </authorList>
    </citation>
    <scope>NUCLEOTIDE SEQUENCE</scope>
    <source>
        <strain evidence="4">KLBMP 8922</strain>
    </source>
</reference>
<keyword evidence="1" id="KW-0596">Phosphopantetheine</keyword>
<dbReference type="EMBL" id="JAKFHA010000020">
    <property type="protein sequence ID" value="MCF2531068.1"/>
    <property type="molecule type" value="Genomic_DNA"/>
</dbReference>
<dbReference type="PROSITE" id="PS50075">
    <property type="entry name" value="CARRIER"/>
    <property type="match status" value="1"/>
</dbReference>
<dbReference type="InterPro" id="IPR036736">
    <property type="entry name" value="ACP-like_sf"/>
</dbReference>
<dbReference type="Gene3D" id="1.10.1200.10">
    <property type="entry name" value="ACP-like"/>
    <property type="match status" value="1"/>
</dbReference>
<gene>
    <name evidence="4" type="ORF">LZ495_28165</name>
</gene>
<organism evidence="4 5">
    <name type="scientific">Yinghuangia soli</name>
    <dbReference type="NCBI Taxonomy" id="2908204"/>
    <lineage>
        <taxon>Bacteria</taxon>
        <taxon>Bacillati</taxon>
        <taxon>Actinomycetota</taxon>
        <taxon>Actinomycetes</taxon>
        <taxon>Kitasatosporales</taxon>
        <taxon>Streptomycetaceae</taxon>
        <taxon>Yinghuangia</taxon>
    </lineage>
</organism>
<dbReference type="RefSeq" id="WP_235055731.1">
    <property type="nucleotide sequence ID" value="NZ_JAKFHA010000020.1"/>
</dbReference>
<evidence type="ECO:0000256" key="2">
    <source>
        <dbReference type="ARBA" id="ARBA00022553"/>
    </source>
</evidence>